<evidence type="ECO:0000313" key="3">
    <source>
        <dbReference type="EMBL" id="KYG06575.1"/>
    </source>
</evidence>
<dbReference type="InterPro" id="IPR011050">
    <property type="entry name" value="Pectin_lyase_fold/virulence"/>
</dbReference>
<feature type="region of interest" description="Disordered" evidence="1">
    <location>
        <begin position="32"/>
        <end position="68"/>
    </location>
</feature>
<dbReference type="Proteomes" id="UP000075502">
    <property type="component" value="Unassembled WGS sequence"/>
</dbReference>
<accession>A0A150TPF4</accession>
<gene>
    <name evidence="3" type="ORF">BE21_34000</name>
</gene>
<protein>
    <recommendedName>
        <fullName evidence="2">Periplasmic copper-binding protein NosD beta helix domain-containing protein</fullName>
    </recommendedName>
</protein>
<dbReference type="EMBL" id="JEME01001618">
    <property type="protein sequence ID" value="KYG06575.1"/>
    <property type="molecule type" value="Genomic_DNA"/>
</dbReference>
<feature type="non-terminal residue" evidence="3">
    <location>
        <position position="428"/>
    </location>
</feature>
<sequence>MAFAELTAMNTISRFGVLCATMWIMACGTEVSTGGDPKGPSIPEPPGGASWPDDAPGGTDGSAQGAPSALRLRVPGGERVTVDSLVVTSDAPAVLDVESATGPVITLATGDAALASAVALDEGGEVLDASTGTAGCSLPIPGEERVLVVPDAYPSIQAAIDAAAYGDTVFVQPGEYHEHLRLRSGVKLVGAGATTTVLDGQGLSENLIDYTGAQNAVVRGFRLRNVGSAGDCSRDVLNCSGDWYSAAVYADGHSGDNWEDCARPSLLLTQNIIEGNEVGVMLYFHALAVIRNNVFIGNGHGFVGSHLQDHAVVAQNVFYENRDHAIVAGAAELDVLNNVIVANGAALEQEHVQRGRVRCNVLFGNERLGNVIVPGQDGNIEADPFFADLLAGDFHPGAGSPALTAGCLGEDGAEPVAAGAHGGALGAW</sequence>
<evidence type="ECO:0000256" key="1">
    <source>
        <dbReference type="SAM" id="MobiDB-lite"/>
    </source>
</evidence>
<comment type="caution">
    <text evidence="3">The sequence shown here is derived from an EMBL/GenBank/DDBJ whole genome shotgun (WGS) entry which is preliminary data.</text>
</comment>
<dbReference type="Pfam" id="PF05048">
    <property type="entry name" value="NosD"/>
    <property type="match status" value="1"/>
</dbReference>
<dbReference type="Gene3D" id="2.160.20.10">
    <property type="entry name" value="Single-stranded right-handed beta-helix, Pectin lyase-like"/>
    <property type="match status" value="1"/>
</dbReference>
<dbReference type="InterPro" id="IPR012334">
    <property type="entry name" value="Pectin_lyas_fold"/>
</dbReference>
<organism evidence="3 4">
    <name type="scientific">Sorangium cellulosum</name>
    <name type="common">Polyangium cellulosum</name>
    <dbReference type="NCBI Taxonomy" id="56"/>
    <lineage>
        <taxon>Bacteria</taxon>
        <taxon>Pseudomonadati</taxon>
        <taxon>Myxococcota</taxon>
        <taxon>Polyangia</taxon>
        <taxon>Polyangiales</taxon>
        <taxon>Polyangiaceae</taxon>
        <taxon>Sorangium</taxon>
    </lineage>
</organism>
<dbReference type="InterPro" id="IPR007742">
    <property type="entry name" value="NosD_dom"/>
</dbReference>
<name>A0A150TPF4_SORCE</name>
<evidence type="ECO:0000313" key="4">
    <source>
        <dbReference type="Proteomes" id="UP000075502"/>
    </source>
</evidence>
<evidence type="ECO:0000259" key="2">
    <source>
        <dbReference type="Pfam" id="PF05048"/>
    </source>
</evidence>
<feature type="domain" description="Periplasmic copper-binding protein NosD beta helix" evidence="2">
    <location>
        <begin position="263"/>
        <end position="366"/>
    </location>
</feature>
<proteinExistence type="predicted"/>
<dbReference type="SUPFAM" id="SSF51126">
    <property type="entry name" value="Pectin lyase-like"/>
    <property type="match status" value="1"/>
</dbReference>
<dbReference type="AlphaFoldDB" id="A0A150TPF4"/>
<reference evidence="3 4" key="1">
    <citation type="submission" date="2014-02" db="EMBL/GenBank/DDBJ databases">
        <title>The small core and large imbalanced accessory genome model reveals a collaborative survival strategy of Sorangium cellulosum strains in nature.</title>
        <authorList>
            <person name="Han K."/>
            <person name="Peng R."/>
            <person name="Blom J."/>
            <person name="Li Y.-Z."/>
        </authorList>
    </citation>
    <scope>NUCLEOTIDE SEQUENCE [LARGE SCALE GENOMIC DNA]</scope>
    <source>
        <strain evidence="3 4">So0007-03</strain>
    </source>
</reference>